<dbReference type="AlphaFoldDB" id="A0A7X0NIF3"/>
<organism evidence="1 2">
    <name type="scientific">Thalassotalea piscium</name>
    <dbReference type="NCBI Taxonomy" id="1230533"/>
    <lineage>
        <taxon>Bacteria</taxon>
        <taxon>Pseudomonadati</taxon>
        <taxon>Pseudomonadota</taxon>
        <taxon>Gammaproteobacteria</taxon>
        <taxon>Alteromonadales</taxon>
        <taxon>Colwelliaceae</taxon>
        <taxon>Thalassotalea</taxon>
    </lineage>
</organism>
<name>A0A7X0NIF3_9GAMM</name>
<dbReference type="Proteomes" id="UP000537141">
    <property type="component" value="Unassembled WGS sequence"/>
</dbReference>
<proteinExistence type="predicted"/>
<reference evidence="1 2" key="1">
    <citation type="submission" date="2020-08" db="EMBL/GenBank/DDBJ databases">
        <title>Genomic Encyclopedia of Type Strains, Phase IV (KMG-IV): sequencing the most valuable type-strain genomes for metagenomic binning, comparative biology and taxonomic classification.</title>
        <authorList>
            <person name="Goeker M."/>
        </authorList>
    </citation>
    <scope>NUCLEOTIDE SEQUENCE [LARGE SCALE GENOMIC DNA]</scope>
    <source>
        <strain evidence="1 2">DSM 26287</strain>
    </source>
</reference>
<accession>A0A7X0NIF3</accession>
<dbReference type="InterPro" id="IPR005358">
    <property type="entry name" value="Puta_zinc/iron-chelating_dom"/>
</dbReference>
<sequence length="90" mass="10367">MTKEDTDRLIEFTKLSLDQIGYSDQNEKPGYFLQFKDNGECKFLTSSNGNFYCSVYQARPALCRSYPKEESQYKVCSENIIKLGLIDLST</sequence>
<dbReference type="Pfam" id="PF03692">
    <property type="entry name" value="CxxCxxCC"/>
    <property type="match status" value="1"/>
</dbReference>
<comment type="caution">
    <text evidence="1">The sequence shown here is derived from an EMBL/GenBank/DDBJ whole genome shotgun (WGS) entry which is preliminary data.</text>
</comment>
<evidence type="ECO:0000313" key="1">
    <source>
        <dbReference type="EMBL" id="MBB6543986.1"/>
    </source>
</evidence>
<evidence type="ECO:0000313" key="2">
    <source>
        <dbReference type="Proteomes" id="UP000537141"/>
    </source>
</evidence>
<gene>
    <name evidence="1" type="ORF">HNQ55_002510</name>
</gene>
<keyword evidence="2" id="KW-1185">Reference proteome</keyword>
<dbReference type="EMBL" id="JACHHU010000022">
    <property type="protein sequence ID" value="MBB6543986.1"/>
    <property type="molecule type" value="Genomic_DNA"/>
</dbReference>
<protein>
    <submittedName>
        <fullName evidence="1">Fe-S-cluster containining protein</fullName>
    </submittedName>
</protein>